<evidence type="ECO:0008006" key="4">
    <source>
        <dbReference type="Google" id="ProtNLM"/>
    </source>
</evidence>
<name>A0A1X1CVT5_9GAMM</name>
<feature type="transmembrane region" description="Helical" evidence="1">
    <location>
        <begin position="21"/>
        <end position="40"/>
    </location>
</feature>
<gene>
    <name evidence="2" type="ORF">HA48_20350</name>
</gene>
<comment type="caution">
    <text evidence="2">The sequence shown here is derived from an EMBL/GenBank/DDBJ whole genome shotgun (WGS) entry which is preliminary data.</text>
</comment>
<organism evidence="2 3">
    <name type="scientific">Pantoea wallisii</name>
    <dbReference type="NCBI Taxonomy" id="1076551"/>
    <lineage>
        <taxon>Bacteria</taxon>
        <taxon>Pseudomonadati</taxon>
        <taxon>Pseudomonadota</taxon>
        <taxon>Gammaproteobacteria</taxon>
        <taxon>Enterobacterales</taxon>
        <taxon>Erwiniaceae</taxon>
        <taxon>Pantoea</taxon>
    </lineage>
</organism>
<proteinExistence type="predicted"/>
<dbReference type="Proteomes" id="UP000193104">
    <property type="component" value="Unassembled WGS sequence"/>
</dbReference>
<dbReference type="STRING" id="1076551.HA48_20350"/>
<keyword evidence="1" id="KW-0812">Transmembrane</keyword>
<accession>A0A1X1CVT5</accession>
<feature type="transmembrane region" description="Helical" evidence="1">
    <location>
        <begin position="47"/>
        <end position="72"/>
    </location>
</feature>
<keyword evidence="1" id="KW-1133">Transmembrane helix</keyword>
<evidence type="ECO:0000313" key="3">
    <source>
        <dbReference type="Proteomes" id="UP000193104"/>
    </source>
</evidence>
<feature type="transmembrane region" description="Helical" evidence="1">
    <location>
        <begin position="78"/>
        <end position="98"/>
    </location>
</feature>
<dbReference type="EMBL" id="MLFS01000088">
    <property type="protein sequence ID" value="ORM68538.1"/>
    <property type="molecule type" value="Genomic_DNA"/>
</dbReference>
<protein>
    <recommendedName>
        <fullName evidence="4">Holin</fullName>
    </recommendedName>
</protein>
<reference evidence="2 3" key="1">
    <citation type="journal article" date="2017" name="Antonie Van Leeuwenhoek">
        <title>Phylogenomic resolution of the bacterial genus Pantoea and its relationship with Erwinia and Tatumella.</title>
        <authorList>
            <person name="Palmer M."/>
            <person name="Steenkamp E.T."/>
            <person name="Coetzee M.P."/>
            <person name="Chan W.Y."/>
            <person name="van Zyl E."/>
            <person name="De Maayer P."/>
            <person name="Coutinho T.A."/>
            <person name="Blom J."/>
            <person name="Smits T.H."/>
            <person name="Duffy B."/>
            <person name="Venter S.N."/>
        </authorList>
    </citation>
    <scope>NUCLEOTIDE SEQUENCE [LARGE SCALE GENOMIC DNA]</scope>
    <source>
        <strain evidence="2 3">LMG 26277</strain>
    </source>
</reference>
<evidence type="ECO:0000256" key="1">
    <source>
        <dbReference type="SAM" id="Phobius"/>
    </source>
</evidence>
<sequence>MEQLLCILNASYIKPSNVGDWTFIDFAGIFVGALLGTFFIQTNKRKIWFYLLSIFSGIFGAAPTSEIISNLLPLERDLHPAIGAVICSGFFISVVEAWKKKIKKQGKLK</sequence>
<keyword evidence="1" id="KW-0472">Membrane</keyword>
<keyword evidence="3" id="KW-1185">Reference proteome</keyword>
<dbReference type="AlphaFoldDB" id="A0A1X1CVT5"/>
<evidence type="ECO:0000313" key="2">
    <source>
        <dbReference type="EMBL" id="ORM68538.1"/>
    </source>
</evidence>